<proteinExistence type="predicted"/>
<dbReference type="AlphaFoldDB" id="A0A251SSI7"/>
<evidence type="ECO:0008006" key="3">
    <source>
        <dbReference type="Google" id="ProtNLM"/>
    </source>
</evidence>
<keyword evidence="2" id="KW-1185">Reference proteome</keyword>
<dbReference type="PANTHER" id="PTHR31871:SF62">
    <property type="entry name" value="ANGIOTENSIN-CONVERTING ENZYME 2"/>
    <property type="match status" value="1"/>
</dbReference>
<dbReference type="PANTHER" id="PTHR31871">
    <property type="entry name" value="OS02G0137100 PROTEIN"/>
    <property type="match status" value="1"/>
</dbReference>
<organism evidence="1 2">
    <name type="scientific">Helianthus annuus</name>
    <name type="common">Common sunflower</name>
    <dbReference type="NCBI Taxonomy" id="4232"/>
    <lineage>
        <taxon>Eukaryota</taxon>
        <taxon>Viridiplantae</taxon>
        <taxon>Streptophyta</taxon>
        <taxon>Embryophyta</taxon>
        <taxon>Tracheophyta</taxon>
        <taxon>Spermatophyta</taxon>
        <taxon>Magnoliopsida</taxon>
        <taxon>eudicotyledons</taxon>
        <taxon>Gunneridae</taxon>
        <taxon>Pentapetalae</taxon>
        <taxon>asterids</taxon>
        <taxon>campanulids</taxon>
        <taxon>Asterales</taxon>
        <taxon>Asteraceae</taxon>
        <taxon>Asteroideae</taxon>
        <taxon>Heliantheae alliance</taxon>
        <taxon>Heliantheae</taxon>
        <taxon>Helianthus</taxon>
    </lineage>
</organism>
<accession>A0A251SSI7</accession>
<dbReference type="Proteomes" id="UP000215914">
    <property type="component" value="Chromosome 13"/>
</dbReference>
<name>A0A251SSI7_HELAN</name>
<evidence type="ECO:0000313" key="1">
    <source>
        <dbReference type="EMBL" id="OTG01788.1"/>
    </source>
</evidence>
<protein>
    <recommendedName>
        <fullName evidence="3">Angiotensin-converting enzyme 2</fullName>
    </recommendedName>
</protein>
<dbReference type="EMBL" id="CM007902">
    <property type="protein sequence ID" value="OTG01788.1"/>
    <property type="molecule type" value="Genomic_DNA"/>
</dbReference>
<reference evidence="2" key="1">
    <citation type="journal article" date="2017" name="Nature">
        <title>The sunflower genome provides insights into oil metabolism, flowering and Asterid evolution.</title>
        <authorList>
            <person name="Badouin H."/>
            <person name="Gouzy J."/>
            <person name="Grassa C.J."/>
            <person name="Murat F."/>
            <person name="Staton S.E."/>
            <person name="Cottret L."/>
            <person name="Lelandais-Briere C."/>
            <person name="Owens G.L."/>
            <person name="Carrere S."/>
            <person name="Mayjonade B."/>
            <person name="Legrand L."/>
            <person name="Gill N."/>
            <person name="Kane N.C."/>
            <person name="Bowers J.E."/>
            <person name="Hubner S."/>
            <person name="Bellec A."/>
            <person name="Berard A."/>
            <person name="Berges H."/>
            <person name="Blanchet N."/>
            <person name="Boniface M.C."/>
            <person name="Brunel D."/>
            <person name="Catrice O."/>
            <person name="Chaidir N."/>
            <person name="Claudel C."/>
            <person name="Donnadieu C."/>
            <person name="Faraut T."/>
            <person name="Fievet G."/>
            <person name="Helmstetter N."/>
            <person name="King M."/>
            <person name="Knapp S.J."/>
            <person name="Lai Z."/>
            <person name="Le Paslier M.C."/>
            <person name="Lippi Y."/>
            <person name="Lorenzon L."/>
            <person name="Mandel J.R."/>
            <person name="Marage G."/>
            <person name="Marchand G."/>
            <person name="Marquand E."/>
            <person name="Bret-Mestries E."/>
            <person name="Morien E."/>
            <person name="Nambeesan S."/>
            <person name="Nguyen T."/>
            <person name="Pegot-Espagnet P."/>
            <person name="Pouilly N."/>
            <person name="Raftis F."/>
            <person name="Sallet E."/>
            <person name="Schiex T."/>
            <person name="Thomas J."/>
            <person name="Vandecasteele C."/>
            <person name="Vares D."/>
            <person name="Vear F."/>
            <person name="Vautrin S."/>
            <person name="Crespi M."/>
            <person name="Mangin B."/>
            <person name="Burke J.M."/>
            <person name="Salse J."/>
            <person name="Munos S."/>
            <person name="Vincourt P."/>
            <person name="Rieseberg L.H."/>
            <person name="Langlade N.B."/>
        </authorList>
    </citation>
    <scope>NUCLEOTIDE SEQUENCE [LARGE SCALE GENOMIC DNA]</scope>
    <source>
        <strain evidence="2">cv. SF193</strain>
    </source>
</reference>
<dbReference type="NCBIfam" id="TIGR01589">
    <property type="entry name" value="A_thal_3526"/>
    <property type="match status" value="1"/>
</dbReference>
<dbReference type="InParanoid" id="A0A251SSI7"/>
<dbReference type="Pfam" id="PF09713">
    <property type="entry name" value="A_thal_3526"/>
    <property type="match status" value="1"/>
</dbReference>
<dbReference type="STRING" id="4232.A0A251SSI7"/>
<gene>
    <name evidence="1" type="ORF">HannXRQ_Chr13g0405811</name>
</gene>
<dbReference type="OMA" id="FQATEHA"/>
<dbReference type="InterPro" id="IPR006476">
    <property type="entry name" value="CHP01589_pln"/>
</dbReference>
<evidence type="ECO:0000313" key="2">
    <source>
        <dbReference type="Proteomes" id="UP000215914"/>
    </source>
</evidence>
<sequence length="397" mass="44691">MWIPVSISFIFSQSNTSHPIHHQHKQQRFFLYPSPLLWLQVKYGSSQVFVWIEVSRTCLVQNLIEQCLPYYMTQKQVIDIIYQQEKIEPSFTKLVWQKLEEQNQEFFKGYHLRLMVKDQIMEFNKLLDRQAALMQQLGPAGVNFRAQSNGSHLPPMRQNSTCYAPENTSIPLKTENISTFSRGFDNCGLPIPSGDLQPHSRRINAPPNMLLAHVGRTNGVLVKNESSYLGNNSRFMYGTNGNVLEPQPAIGNASASSFSCLESDPHQLNGSLLNDGSLYGLLGPMPQNYGLSDSTPDFTNSSDMLENFSRSAFLSSDRDSFLDSHSSTVEHQGENKRLDIPENLSFDDFGSESIFVNSLIVGGFKCCRLVCAMKRYTTAVHGIFSADITGAYEESIK</sequence>